<evidence type="ECO:0000313" key="2">
    <source>
        <dbReference type="Proteomes" id="UP000571950"/>
    </source>
</evidence>
<organism evidence="1 2">
    <name type="scientific">Sphingobium jiangsuense</name>
    <dbReference type="NCBI Taxonomy" id="870476"/>
    <lineage>
        <taxon>Bacteria</taxon>
        <taxon>Pseudomonadati</taxon>
        <taxon>Pseudomonadota</taxon>
        <taxon>Alphaproteobacteria</taxon>
        <taxon>Sphingomonadales</taxon>
        <taxon>Sphingomonadaceae</taxon>
        <taxon>Sphingobium</taxon>
    </lineage>
</organism>
<proteinExistence type="predicted"/>
<gene>
    <name evidence="1" type="ORF">GGR43_000781</name>
</gene>
<dbReference type="Gene3D" id="3.40.630.40">
    <property type="entry name" value="Zn-dependent exopeptidases"/>
    <property type="match status" value="1"/>
</dbReference>
<dbReference type="Pfam" id="PF05013">
    <property type="entry name" value="FGase"/>
    <property type="match status" value="1"/>
</dbReference>
<keyword evidence="2" id="KW-1185">Reference proteome</keyword>
<dbReference type="EMBL" id="JACIDT010000002">
    <property type="protein sequence ID" value="MBB3925080.1"/>
    <property type="molecule type" value="Genomic_DNA"/>
</dbReference>
<comment type="caution">
    <text evidence="1">The sequence shown here is derived from an EMBL/GenBank/DDBJ whole genome shotgun (WGS) entry which is preliminary data.</text>
</comment>
<protein>
    <submittedName>
        <fullName evidence="1">N-formylglutamate amidohydrolase</fullName>
    </submittedName>
</protein>
<sequence length="298" mass="32406">MTGSMEPWAAGPLFEWRGAGPGEGAAGPVLLSVPHAGRAYAPAVLARSRMGLSHLQRLEDRHADLLIEDLAARGCRALVARVPRAVIDLNRDPRDIDPVLVHGIPHGEPLIQSAKQRGGLGLFPRSLPRSGDLWRGAMGWDEASSRIAQMHRAYHGELERSLDRLCRHHGQALLVDVHSMPPLLPSGRNGERADVVIGDRFGASASARLSEMAGSVLRAEGLRVALNHPYAGSYLIERHGQPGRGRHALQIEISRDLYLDGALEEPGAGLARMRGALTRLVEALERELSRDRWSEAAE</sequence>
<dbReference type="Proteomes" id="UP000571950">
    <property type="component" value="Unassembled WGS sequence"/>
</dbReference>
<name>A0A7W6FNU3_9SPHN</name>
<dbReference type="AlphaFoldDB" id="A0A7W6FNU3"/>
<accession>A0A7W6FNU3</accession>
<keyword evidence="1" id="KW-0378">Hydrolase</keyword>
<evidence type="ECO:0000313" key="1">
    <source>
        <dbReference type="EMBL" id="MBB3925080.1"/>
    </source>
</evidence>
<dbReference type="GO" id="GO:0016787">
    <property type="term" value="F:hydrolase activity"/>
    <property type="evidence" value="ECO:0007669"/>
    <property type="project" value="UniProtKB-KW"/>
</dbReference>
<dbReference type="InterPro" id="IPR007709">
    <property type="entry name" value="N-FG_amidohydro"/>
</dbReference>
<dbReference type="SUPFAM" id="SSF53187">
    <property type="entry name" value="Zn-dependent exopeptidases"/>
    <property type="match status" value="1"/>
</dbReference>
<reference evidence="1 2" key="1">
    <citation type="submission" date="2020-08" db="EMBL/GenBank/DDBJ databases">
        <title>Genomic Encyclopedia of Type Strains, Phase IV (KMG-IV): sequencing the most valuable type-strain genomes for metagenomic binning, comparative biology and taxonomic classification.</title>
        <authorList>
            <person name="Goeker M."/>
        </authorList>
    </citation>
    <scope>NUCLEOTIDE SEQUENCE [LARGE SCALE GENOMIC DNA]</scope>
    <source>
        <strain evidence="1 2">DSM 26189</strain>
    </source>
</reference>